<evidence type="ECO:0000313" key="2">
    <source>
        <dbReference type="Proteomes" id="UP001179181"/>
    </source>
</evidence>
<keyword evidence="2" id="KW-1185">Reference proteome</keyword>
<proteinExistence type="predicted"/>
<gene>
    <name evidence="1" type="ORF">FHS68_002028</name>
</gene>
<dbReference type="EMBL" id="JAASQJ010000002">
    <property type="protein sequence ID" value="NIJ52858.1"/>
    <property type="molecule type" value="Genomic_DNA"/>
</dbReference>
<name>A0ABX0UK68_9BACT</name>
<dbReference type="Proteomes" id="UP001179181">
    <property type="component" value="Unassembled WGS sequence"/>
</dbReference>
<comment type="caution">
    <text evidence="1">The sequence shown here is derived from an EMBL/GenBank/DDBJ whole genome shotgun (WGS) entry which is preliminary data.</text>
</comment>
<organism evidence="1 2">
    <name type="scientific">Dyadobacter arcticus</name>
    <dbReference type="NCBI Taxonomy" id="1078754"/>
    <lineage>
        <taxon>Bacteria</taxon>
        <taxon>Pseudomonadati</taxon>
        <taxon>Bacteroidota</taxon>
        <taxon>Cytophagia</taxon>
        <taxon>Cytophagales</taxon>
        <taxon>Spirosomataceae</taxon>
        <taxon>Dyadobacter</taxon>
    </lineage>
</organism>
<dbReference type="RefSeq" id="WP_167269582.1">
    <property type="nucleotide sequence ID" value="NZ_JAASQJ010000002.1"/>
</dbReference>
<protein>
    <recommendedName>
        <fullName evidence="3">Glycosyltransferase</fullName>
    </recommendedName>
</protein>
<evidence type="ECO:0000313" key="1">
    <source>
        <dbReference type="EMBL" id="NIJ52858.1"/>
    </source>
</evidence>
<reference evidence="1 2" key="1">
    <citation type="submission" date="2020-03" db="EMBL/GenBank/DDBJ databases">
        <title>Genomic Encyclopedia of Type Strains, Phase IV (KMG-IV): sequencing the most valuable type-strain genomes for metagenomic binning, comparative biology and taxonomic classification.</title>
        <authorList>
            <person name="Goeker M."/>
        </authorList>
    </citation>
    <scope>NUCLEOTIDE SEQUENCE [LARGE SCALE GENOMIC DNA]</scope>
    <source>
        <strain evidence="1 2">DSM 102865</strain>
    </source>
</reference>
<sequence>MNFKIITLPETQTEVSLHRDCIEDGKEIVRISAFVINSVGVELMLERVAEFRDAGTARLFVDDYSERSAKGFLGQCIEEEGIRVGYLAKPFMESC</sequence>
<evidence type="ECO:0008006" key="3">
    <source>
        <dbReference type="Google" id="ProtNLM"/>
    </source>
</evidence>
<accession>A0ABX0UK68</accession>